<evidence type="ECO:0000313" key="1">
    <source>
        <dbReference type="EMBL" id="CAB4154609.1"/>
    </source>
</evidence>
<evidence type="ECO:0000313" key="3">
    <source>
        <dbReference type="EMBL" id="CAB4192512.1"/>
    </source>
</evidence>
<accession>A0A6J5PPD2</accession>
<evidence type="ECO:0000313" key="2">
    <source>
        <dbReference type="EMBL" id="CAB4173720.1"/>
    </source>
</evidence>
<reference evidence="2" key="1">
    <citation type="submission" date="2020-05" db="EMBL/GenBank/DDBJ databases">
        <authorList>
            <person name="Chiriac C."/>
            <person name="Salcher M."/>
            <person name="Ghai R."/>
            <person name="Kavagutti S V."/>
        </authorList>
    </citation>
    <scope>NUCLEOTIDE SEQUENCE</scope>
</reference>
<protein>
    <submittedName>
        <fullName evidence="2">Uncharacterized protein</fullName>
    </submittedName>
</protein>
<organism evidence="2">
    <name type="scientific">uncultured Caudovirales phage</name>
    <dbReference type="NCBI Taxonomy" id="2100421"/>
    <lineage>
        <taxon>Viruses</taxon>
        <taxon>Duplodnaviria</taxon>
        <taxon>Heunggongvirae</taxon>
        <taxon>Uroviricota</taxon>
        <taxon>Caudoviricetes</taxon>
        <taxon>Peduoviridae</taxon>
        <taxon>Maltschvirus</taxon>
        <taxon>Maltschvirus maltsch</taxon>
    </lineage>
</organism>
<dbReference type="EMBL" id="LR798421">
    <property type="protein sequence ID" value="CAB5230560.1"/>
    <property type="molecule type" value="Genomic_DNA"/>
</dbReference>
<dbReference type="EMBL" id="LR796621">
    <property type="protein sequence ID" value="CAB4154609.1"/>
    <property type="molecule type" value="Genomic_DNA"/>
</dbReference>
<gene>
    <name evidence="3" type="ORF">UFOVP1232_33</name>
    <name evidence="4" type="ORF">UFOVP1572_28</name>
    <name evidence="1" type="ORF">UFOVP644_19</name>
    <name evidence="2" type="ORF">UFOVP958_11</name>
</gene>
<name>A0A6J5PPD2_9CAUD</name>
<evidence type="ECO:0000313" key="4">
    <source>
        <dbReference type="EMBL" id="CAB5230560.1"/>
    </source>
</evidence>
<proteinExistence type="predicted"/>
<dbReference type="EMBL" id="LR796908">
    <property type="protein sequence ID" value="CAB4173720.1"/>
    <property type="molecule type" value="Genomic_DNA"/>
</dbReference>
<dbReference type="EMBL" id="LR797189">
    <property type="protein sequence ID" value="CAB4192512.1"/>
    <property type="molecule type" value="Genomic_DNA"/>
</dbReference>
<sequence length="97" mass="10864">MTDQAKLLTIVERPEAITALANLVREFHANLTDIENSFKAGLYVDTEAYTEDHDDANDQHLIALIAYQAALQLIKTSRINETQQHNLQVALSMEGIL</sequence>